<feature type="active site" description="Proton donor/acceptor" evidence="2">
    <location>
        <position position="234"/>
    </location>
</feature>
<feature type="binding site" evidence="3">
    <location>
        <position position="41"/>
    </location>
    <ligand>
        <name>a divalent metal cation</name>
        <dbReference type="ChEBI" id="CHEBI:60240"/>
    </ligand>
</feature>
<dbReference type="SUPFAM" id="SSF63829">
    <property type="entry name" value="Calcium-dependent phosphotriesterase"/>
    <property type="match status" value="1"/>
</dbReference>
<dbReference type="AlphaFoldDB" id="A0AAW9SRU9"/>
<dbReference type="Gene3D" id="2.120.10.30">
    <property type="entry name" value="TolB, C-terminal domain"/>
    <property type="match status" value="1"/>
</dbReference>
<feature type="binding site" evidence="3">
    <location>
        <position position="127"/>
    </location>
    <ligand>
        <name>substrate</name>
    </ligand>
</feature>
<comment type="caution">
    <text evidence="6">The sequence shown here is derived from an EMBL/GenBank/DDBJ whole genome shotgun (WGS) entry which is preliminary data.</text>
</comment>
<dbReference type="InterPro" id="IPR011042">
    <property type="entry name" value="6-blade_b-propeller_TolB-like"/>
</dbReference>
<accession>A0AAW9SRU9</accession>
<feature type="region of interest" description="Disordered" evidence="4">
    <location>
        <begin position="213"/>
        <end position="233"/>
    </location>
</feature>
<dbReference type="InterPro" id="IPR013658">
    <property type="entry name" value="SGL"/>
</dbReference>
<dbReference type="PANTHER" id="PTHR47572">
    <property type="entry name" value="LIPOPROTEIN-RELATED"/>
    <property type="match status" value="1"/>
</dbReference>
<feature type="binding site" evidence="3">
    <location>
        <position position="183"/>
    </location>
    <ligand>
        <name>a divalent metal cation</name>
        <dbReference type="ChEBI" id="CHEBI:60240"/>
    </ligand>
</feature>
<dbReference type="PRINTS" id="PR01790">
    <property type="entry name" value="SMP30FAMILY"/>
</dbReference>
<dbReference type="EMBL" id="JBDNCH010000002">
    <property type="protein sequence ID" value="MEN9061383.1"/>
    <property type="molecule type" value="Genomic_DNA"/>
</dbReference>
<evidence type="ECO:0000256" key="1">
    <source>
        <dbReference type="ARBA" id="ARBA00022801"/>
    </source>
</evidence>
<keyword evidence="3" id="KW-0862">Zinc</keyword>
<evidence type="ECO:0000259" key="5">
    <source>
        <dbReference type="Pfam" id="PF08450"/>
    </source>
</evidence>
<organism evidence="6 7">
    <name type="scientific">Ponticoccus litoralis</name>
    <dbReference type="NCBI Taxonomy" id="422297"/>
    <lineage>
        <taxon>Bacteria</taxon>
        <taxon>Pseudomonadati</taxon>
        <taxon>Pseudomonadota</taxon>
        <taxon>Alphaproteobacteria</taxon>
        <taxon>Rhodobacterales</taxon>
        <taxon>Roseobacteraceae</taxon>
        <taxon>Ponticoccus</taxon>
    </lineage>
</organism>
<evidence type="ECO:0000256" key="4">
    <source>
        <dbReference type="SAM" id="MobiDB-lite"/>
    </source>
</evidence>
<evidence type="ECO:0000313" key="7">
    <source>
        <dbReference type="Proteomes" id="UP001428774"/>
    </source>
</evidence>
<sequence>MWQPSETYPDPAIEVLDPRFEALTLHHAAVERLYHGSRWAEGPVWFGDQNALVWSDIPNDRLLRWDEASGTVTTFRTGGFTNGNTRDRQGRLVSCQHQRRAVLRTEWDGTLTVLADGFQGKRLNSPNDVVAKSDGSIWFTDPVFGISAEYEGGLAEPELPTNVYRIDPDGTLSLAVEGVNQPNGLCFSPDESLLYIVESGARPKRILVAEVSADGRSAPEPRPHIDAGAGGNPDGFRVDVQGNLWAGWGTGAGRNGVRIFAPDGSAIGHIHLPERCANLCFGGRARTRLFMAASQSLYALYVKVPGAPYF</sequence>
<gene>
    <name evidence="6" type="ORF">ABFB10_10355</name>
</gene>
<feature type="binding site" evidence="3">
    <location>
        <position position="234"/>
    </location>
    <ligand>
        <name>a divalent metal cation</name>
        <dbReference type="ChEBI" id="CHEBI:60240"/>
    </ligand>
</feature>
<proteinExistence type="predicted"/>
<name>A0AAW9SRU9_9RHOB</name>
<dbReference type="GO" id="GO:0046872">
    <property type="term" value="F:metal ion binding"/>
    <property type="evidence" value="ECO:0007669"/>
    <property type="project" value="UniProtKB-KW"/>
</dbReference>
<keyword evidence="7" id="KW-1185">Reference proteome</keyword>
<keyword evidence="3" id="KW-0479">Metal-binding</keyword>
<dbReference type="PANTHER" id="PTHR47572:SF4">
    <property type="entry name" value="LACTONASE DRP35"/>
    <property type="match status" value="1"/>
</dbReference>
<dbReference type="GO" id="GO:0016787">
    <property type="term" value="F:hydrolase activity"/>
    <property type="evidence" value="ECO:0007669"/>
    <property type="project" value="UniProtKB-KW"/>
</dbReference>
<evidence type="ECO:0000256" key="3">
    <source>
        <dbReference type="PIRSR" id="PIRSR605511-2"/>
    </source>
</evidence>
<dbReference type="RefSeq" id="WP_347166464.1">
    <property type="nucleotide sequence ID" value="NZ_JBDNCH010000002.1"/>
</dbReference>
<comment type="cofactor">
    <cofactor evidence="3">
        <name>Zn(2+)</name>
        <dbReference type="ChEBI" id="CHEBI:29105"/>
    </cofactor>
    <text evidence="3">Binds 1 divalent metal cation per subunit.</text>
</comment>
<reference evidence="6 7" key="1">
    <citation type="submission" date="2024-05" db="EMBL/GenBank/DDBJ databases">
        <title>Genome sequence of Ponticoccus litoralis KCCM 90028.</title>
        <authorList>
            <person name="Kim J.M."/>
            <person name="Lee J.K."/>
            <person name="Choi B.J."/>
            <person name="Bayburt H."/>
            <person name="Baek J.H."/>
            <person name="Jeon C.O."/>
        </authorList>
    </citation>
    <scope>NUCLEOTIDE SEQUENCE [LARGE SCALE GENOMIC DNA]</scope>
    <source>
        <strain evidence="6 7">KCCM 90028</strain>
    </source>
</reference>
<feature type="domain" description="SMP-30/Gluconolactonase/LRE-like region" evidence="5">
    <location>
        <begin position="39"/>
        <end position="294"/>
    </location>
</feature>
<protein>
    <submittedName>
        <fullName evidence="6">SMP-30/gluconolactonase/LRE family protein</fullName>
    </submittedName>
</protein>
<dbReference type="InterPro" id="IPR051262">
    <property type="entry name" value="SMP-30/CGR1_Lactonase"/>
</dbReference>
<evidence type="ECO:0000313" key="6">
    <source>
        <dbReference type="EMBL" id="MEN9061383.1"/>
    </source>
</evidence>
<keyword evidence="1" id="KW-0378">Hydrolase</keyword>
<dbReference type="Pfam" id="PF08450">
    <property type="entry name" value="SGL"/>
    <property type="match status" value="1"/>
</dbReference>
<dbReference type="Proteomes" id="UP001428774">
    <property type="component" value="Unassembled WGS sequence"/>
</dbReference>
<dbReference type="InterPro" id="IPR005511">
    <property type="entry name" value="SMP-30"/>
</dbReference>
<evidence type="ECO:0000256" key="2">
    <source>
        <dbReference type="PIRSR" id="PIRSR605511-1"/>
    </source>
</evidence>